<dbReference type="EMBL" id="CAVMJV010000020">
    <property type="protein sequence ID" value="CAK5067363.1"/>
    <property type="molecule type" value="Genomic_DNA"/>
</dbReference>
<evidence type="ECO:0000313" key="2">
    <source>
        <dbReference type="Proteomes" id="UP001497535"/>
    </source>
</evidence>
<keyword evidence="2" id="KW-1185">Reference proteome</keyword>
<organism evidence="1 2">
    <name type="scientific">Meloidogyne enterolobii</name>
    <name type="common">Root-knot nematode worm</name>
    <name type="synonym">Meloidogyne mayaguensis</name>
    <dbReference type="NCBI Taxonomy" id="390850"/>
    <lineage>
        <taxon>Eukaryota</taxon>
        <taxon>Metazoa</taxon>
        <taxon>Ecdysozoa</taxon>
        <taxon>Nematoda</taxon>
        <taxon>Chromadorea</taxon>
        <taxon>Rhabditida</taxon>
        <taxon>Tylenchina</taxon>
        <taxon>Tylenchomorpha</taxon>
        <taxon>Tylenchoidea</taxon>
        <taxon>Meloidogynidae</taxon>
        <taxon>Meloidogyninae</taxon>
        <taxon>Meloidogyne</taxon>
    </lineage>
</organism>
<accession>A0ACB0YX56</accession>
<comment type="caution">
    <text evidence="1">The sequence shown here is derived from an EMBL/GenBank/DDBJ whole genome shotgun (WGS) entry which is preliminary data.</text>
</comment>
<reference evidence="1" key="1">
    <citation type="submission" date="2023-11" db="EMBL/GenBank/DDBJ databases">
        <authorList>
            <person name="Poullet M."/>
        </authorList>
    </citation>
    <scope>NUCLEOTIDE SEQUENCE</scope>
    <source>
        <strain evidence="1">E1834</strain>
    </source>
</reference>
<proteinExistence type="predicted"/>
<protein>
    <submittedName>
        <fullName evidence="1">Uncharacterized protein</fullName>
    </submittedName>
</protein>
<gene>
    <name evidence="1" type="ORF">MENTE1834_LOCUS17821</name>
</gene>
<dbReference type="Proteomes" id="UP001497535">
    <property type="component" value="Unassembled WGS sequence"/>
</dbReference>
<name>A0ACB0YX56_MELEN</name>
<evidence type="ECO:0000313" key="1">
    <source>
        <dbReference type="EMBL" id="CAK5067363.1"/>
    </source>
</evidence>
<sequence length="93" mass="10502">MLVSSSLPSIRMPQHQQPQLHKHSTPTGSTSTPSSTPPTFRPGTLPNLQPFKRMPEKQNSQLANTRIFFLAFLIPFLIFLFFSFNCQTTPTIV</sequence>